<keyword evidence="2" id="KW-0479">Metal-binding</keyword>
<accession>A0A8J8NRT1</accession>
<reference evidence="8" key="1">
    <citation type="submission" date="2019-06" db="EMBL/GenBank/DDBJ databases">
        <authorList>
            <person name="Zheng W."/>
        </authorList>
    </citation>
    <scope>NUCLEOTIDE SEQUENCE</scope>
    <source>
        <strain evidence="8">QDHG01</strain>
    </source>
</reference>
<dbReference type="SUPFAM" id="SSF57850">
    <property type="entry name" value="RING/U-box"/>
    <property type="match status" value="1"/>
</dbReference>
<protein>
    <recommendedName>
        <fullName evidence="7">RING-type domain-containing protein</fullName>
    </recommendedName>
</protein>
<dbReference type="PROSITE" id="PS51873">
    <property type="entry name" value="TRIAD"/>
    <property type="match status" value="1"/>
</dbReference>
<keyword evidence="9" id="KW-1185">Reference proteome</keyword>
<evidence type="ECO:0000256" key="5">
    <source>
        <dbReference type="ARBA" id="ARBA00022786"/>
    </source>
</evidence>
<dbReference type="EMBL" id="RRYP01008668">
    <property type="protein sequence ID" value="TNV79619.1"/>
    <property type="molecule type" value="Genomic_DNA"/>
</dbReference>
<evidence type="ECO:0000256" key="4">
    <source>
        <dbReference type="ARBA" id="ARBA00022771"/>
    </source>
</evidence>
<dbReference type="OrthoDB" id="419317at2759"/>
<name>A0A8J8NRT1_HALGN</name>
<keyword evidence="6" id="KW-0862">Zinc</keyword>
<dbReference type="InterPro" id="IPR044066">
    <property type="entry name" value="TRIAD_supradom"/>
</dbReference>
<dbReference type="GO" id="GO:0008270">
    <property type="term" value="F:zinc ion binding"/>
    <property type="evidence" value="ECO:0007669"/>
    <property type="project" value="UniProtKB-KW"/>
</dbReference>
<evidence type="ECO:0000313" key="8">
    <source>
        <dbReference type="EMBL" id="TNV79619.1"/>
    </source>
</evidence>
<keyword evidence="4" id="KW-0863">Zinc-finger</keyword>
<evidence type="ECO:0000313" key="9">
    <source>
        <dbReference type="Proteomes" id="UP000785679"/>
    </source>
</evidence>
<evidence type="ECO:0000256" key="6">
    <source>
        <dbReference type="ARBA" id="ARBA00022833"/>
    </source>
</evidence>
<dbReference type="InterPro" id="IPR031127">
    <property type="entry name" value="E3_UB_ligase_RBR"/>
</dbReference>
<evidence type="ECO:0000259" key="7">
    <source>
        <dbReference type="PROSITE" id="PS51873"/>
    </source>
</evidence>
<proteinExistence type="predicted"/>
<dbReference type="PANTHER" id="PTHR11685">
    <property type="entry name" value="RBR FAMILY RING FINGER AND IBR DOMAIN-CONTAINING"/>
    <property type="match status" value="1"/>
</dbReference>
<comment type="caution">
    <text evidence="8">The sequence shown here is derived from an EMBL/GenBank/DDBJ whole genome shotgun (WGS) entry which is preliminary data.</text>
</comment>
<evidence type="ECO:0000256" key="3">
    <source>
        <dbReference type="ARBA" id="ARBA00022737"/>
    </source>
</evidence>
<dbReference type="AlphaFoldDB" id="A0A8J8NRT1"/>
<dbReference type="GO" id="GO:0016567">
    <property type="term" value="P:protein ubiquitination"/>
    <property type="evidence" value="ECO:0007669"/>
    <property type="project" value="InterPro"/>
</dbReference>
<evidence type="ECO:0000256" key="1">
    <source>
        <dbReference type="ARBA" id="ARBA00022679"/>
    </source>
</evidence>
<sequence>MQLRVTHQGAQYDINYPDSPYQFPSLKMDSKWEDLSTVLEQVTGIPSEDQMHPFQGFAVMGTGRTLQNLGFFHGMRLALADKRQNINVTVIKMDGKEVVVEYNNELTLTFLKRKVLNVWGTSIPEYRMALVLERDNRKLHDFKSTKQLINGDRIFQVRQSFMYYGEEEYQPSEEKDCITLEVPENPIDFPHCKMPCGHVFSGDTIREVLLRQVNEGAHEVRCPALKEGRVHGICNASWDYPDLPDIFSMTYEEENDFKDKLNENIYLFVRNYVQCPTCKALIPRPSDDPKLTRTHCDECEEAGRGSLDFCYKCGEEWNYEDICLSDFCTFKKQNAVLQECIEIEVDEVRGVPAVRACPNCYTLYEHMEACRHMKCKTPKCKDEEFQYCHICLSQWSDHDPDTCAVAPRQVLPNAQVIQEIKQEDQKEEEPILQLINQEKQKFMDKVSILYEESRQAFEEMQLNAEMAGLIVSYEEEGDTDYNDHYVQMFNIDSCFIF</sequence>
<feature type="domain" description="RING-type" evidence="7">
    <location>
        <begin position="173"/>
        <end position="409"/>
    </location>
</feature>
<keyword evidence="1" id="KW-0808">Transferase</keyword>
<evidence type="ECO:0000256" key="2">
    <source>
        <dbReference type="ARBA" id="ARBA00022723"/>
    </source>
</evidence>
<organism evidence="8 9">
    <name type="scientific">Halteria grandinella</name>
    <dbReference type="NCBI Taxonomy" id="5974"/>
    <lineage>
        <taxon>Eukaryota</taxon>
        <taxon>Sar</taxon>
        <taxon>Alveolata</taxon>
        <taxon>Ciliophora</taxon>
        <taxon>Intramacronucleata</taxon>
        <taxon>Spirotrichea</taxon>
        <taxon>Stichotrichia</taxon>
        <taxon>Sporadotrichida</taxon>
        <taxon>Halteriidae</taxon>
        <taxon>Halteria</taxon>
    </lineage>
</organism>
<dbReference type="GO" id="GO:0004842">
    <property type="term" value="F:ubiquitin-protein transferase activity"/>
    <property type="evidence" value="ECO:0007669"/>
    <property type="project" value="InterPro"/>
</dbReference>
<keyword evidence="3" id="KW-0677">Repeat</keyword>
<dbReference type="Proteomes" id="UP000785679">
    <property type="component" value="Unassembled WGS sequence"/>
</dbReference>
<gene>
    <name evidence="8" type="ORF">FGO68_gene14199</name>
</gene>
<dbReference type="Gene3D" id="1.20.120.1750">
    <property type="match status" value="1"/>
</dbReference>
<keyword evidence="5" id="KW-0833">Ubl conjugation pathway</keyword>